<evidence type="ECO:0000256" key="1">
    <source>
        <dbReference type="SAM" id="SignalP"/>
    </source>
</evidence>
<dbReference type="InterPro" id="IPR050490">
    <property type="entry name" value="Bact_solute-bd_prot1"/>
</dbReference>
<evidence type="ECO:0000259" key="2">
    <source>
        <dbReference type="Pfam" id="PF12010"/>
    </source>
</evidence>
<proteinExistence type="predicted"/>
<name>A0A9D1KP85_9FIRM</name>
<keyword evidence="1" id="KW-0732">Signal</keyword>
<dbReference type="Proteomes" id="UP000824165">
    <property type="component" value="Unassembled WGS sequence"/>
</dbReference>
<comment type="caution">
    <text evidence="3">The sequence shown here is derived from an EMBL/GenBank/DDBJ whole genome shotgun (WGS) entry which is preliminary data.</text>
</comment>
<feature type="signal peptide" evidence="1">
    <location>
        <begin position="1"/>
        <end position="19"/>
    </location>
</feature>
<dbReference type="Pfam" id="PF13416">
    <property type="entry name" value="SBP_bac_8"/>
    <property type="match status" value="1"/>
</dbReference>
<gene>
    <name evidence="3" type="ORF">IAA60_05395</name>
</gene>
<dbReference type="AlphaFoldDB" id="A0A9D1KP85"/>
<dbReference type="EMBL" id="DVLU01000052">
    <property type="protein sequence ID" value="HIT85323.1"/>
    <property type="molecule type" value="Genomic_DNA"/>
</dbReference>
<dbReference type="PANTHER" id="PTHR43649:SF17">
    <property type="entry name" value="ABC TRANSPORTER SOLUTE BINDING PROTEIN-SUGAR TRANSPORT"/>
    <property type="match status" value="1"/>
</dbReference>
<dbReference type="PROSITE" id="PS51257">
    <property type="entry name" value="PROKAR_LIPOPROTEIN"/>
    <property type="match status" value="1"/>
</dbReference>
<dbReference type="Pfam" id="PF12010">
    <property type="entry name" value="DUF3502"/>
    <property type="match status" value="1"/>
</dbReference>
<dbReference type="InterPro" id="IPR022627">
    <property type="entry name" value="DUF3502"/>
</dbReference>
<evidence type="ECO:0000313" key="3">
    <source>
        <dbReference type="EMBL" id="HIT85323.1"/>
    </source>
</evidence>
<dbReference type="SUPFAM" id="SSF53850">
    <property type="entry name" value="Periplasmic binding protein-like II"/>
    <property type="match status" value="1"/>
</dbReference>
<reference evidence="3" key="1">
    <citation type="submission" date="2020-10" db="EMBL/GenBank/DDBJ databases">
        <authorList>
            <person name="Gilroy R."/>
        </authorList>
    </citation>
    <scope>NUCLEOTIDE SEQUENCE</scope>
    <source>
        <strain evidence="3">CHK181-108</strain>
    </source>
</reference>
<protein>
    <submittedName>
        <fullName evidence="3">ABC transporter substrate-binding protein</fullName>
    </submittedName>
</protein>
<accession>A0A9D1KP85</accession>
<sequence>MKKKRFFKAAALAVVMSLAAGMAGGCGKTETVAEEDPNTVPETPYEINWYICATQQSDVASVENEINAYLKDKINATVKLNIMEQAQYSDKMLNMIQAGEYFDLCYVSNWMLNYMVTAESGAFYPLDDLFPKYMPETYELSDKDALECARVNDKIYALPTVKENASSYGWIYRKDIADKYNIDMSQVKTYEDLKPIAEMIKANEPDISYPVDWTTNMSLGGDMCPVSIITGCNLGIARGDETYTVVNRLENQEAIDNFKLAHEYYNEGLIKKDILTNNTDYIQNLKNGKTFCTLISLKPGKVQEVLKNSQYEFEQVYITEPEIGTQPGMASMNAISATSKNPARVARFLELLNTDPVLNNLITFGIEGKHYEKVSDNVIRLIPNSGYGLSDVKWMLANVFIGYTTEGEDPNVKEELKKFDESAKRTPLVRFIFSTKDVQAELAACSAVEAQYENQVSLGALDPEPIVEQYLKELKAAGIDTVKEELQRQLDEYFAQQQ</sequence>
<reference evidence="3" key="2">
    <citation type="journal article" date="2021" name="PeerJ">
        <title>Extensive microbial diversity within the chicken gut microbiome revealed by metagenomics and culture.</title>
        <authorList>
            <person name="Gilroy R."/>
            <person name="Ravi A."/>
            <person name="Getino M."/>
            <person name="Pursley I."/>
            <person name="Horton D.L."/>
            <person name="Alikhan N.F."/>
            <person name="Baker D."/>
            <person name="Gharbi K."/>
            <person name="Hall N."/>
            <person name="Watson M."/>
            <person name="Adriaenssens E.M."/>
            <person name="Foster-Nyarko E."/>
            <person name="Jarju S."/>
            <person name="Secka A."/>
            <person name="Antonio M."/>
            <person name="Oren A."/>
            <person name="Chaudhuri R.R."/>
            <person name="La Ragione R."/>
            <person name="Hildebrand F."/>
            <person name="Pallen M.J."/>
        </authorList>
    </citation>
    <scope>NUCLEOTIDE SEQUENCE</scope>
    <source>
        <strain evidence="3">CHK181-108</strain>
    </source>
</reference>
<feature type="domain" description="DUF3502" evidence="2">
    <location>
        <begin position="427"/>
        <end position="494"/>
    </location>
</feature>
<evidence type="ECO:0000313" key="4">
    <source>
        <dbReference type="Proteomes" id="UP000824165"/>
    </source>
</evidence>
<feature type="chain" id="PRO_5038758786" evidence="1">
    <location>
        <begin position="20"/>
        <end position="498"/>
    </location>
</feature>
<dbReference type="Gene3D" id="3.40.190.10">
    <property type="entry name" value="Periplasmic binding protein-like II"/>
    <property type="match status" value="1"/>
</dbReference>
<dbReference type="InterPro" id="IPR006059">
    <property type="entry name" value="SBP"/>
</dbReference>
<dbReference type="PANTHER" id="PTHR43649">
    <property type="entry name" value="ARABINOSE-BINDING PROTEIN-RELATED"/>
    <property type="match status" value="1"/>
</dbReference>
<organism evidence="3 4">
    <name type="scientific">Candidatus Ornithomonoglobus intestinigallinarum</name>
    <dbReference type="NCBI Taxonomy" id="2840894"/>
    <lineage>
        <taxon>Bacteria</taxon>
        <taxon>Bacillati</taxon>
        <taxon>Bacillota</taxon>
        <taxon>Clostridia</taxon>
        <taxon>Candidatus Ornithomonoglobus</taxon>
    </lineage>
</organism>